<dbReference type="InterPro" id="IPR018247">
    <property type="entry name" value="EF_Hand_1_Ca_BS"/>
</dbReference>
<evidence type="ECO:0000313" key="5">
    <source>
        <dbReference type="EMBL" id="OAY75363.1"/>
    </source>
</evidence>
<dbReference type="GO" id="GO:0005509">
    <property type="term" value="F:calcium ion binding"/>
    <property type="evidence" value="ECO:0007669"/>
    <property type="project" value="InterPro"/>
</dbReference>
<protein>
    <submittedName>
        <fullName evidence="5">45 kDa calcium-binding protein</fullName>
    </submittedName>
</protein>
<sequence length="344" mass="39629">MAKSSASVLVIYVAVALFLLFLLASYSPKNPNLPRQHHRRLKLRSNFSSVSSSPPSPSSSSSAAAAAASLEHSPIPFDPVIASLERRFEDREWEREHYASLHGDGDKPGKESLTEWEDFMKAEEYINDEDRFNITDRIALLFPKIDVGPRRWLLCFTNSVTFDFRPDNSSVGWWRQEHFNAADMDGNGLLNKTEFNDFLHPADSKNPKLIQWLCKEELRERDKDRDGKLNFLEFLNGLYDSVRDLNEVHDHSDAMTVVHGKKIFEQLDLDGDGFLSEAEIEPVLGKLHPSEHYYAKEQANYVISLADEDKDGRLSLKEMTEHPYAFYSTIFNEEDDDFYHDEFR</sequence>
<dbReference type="PANTHER" id="PTHR10827:SF101">
    <property type="entry name" value="CALCIUM-BINDING EF HAND FAMILY PROTEIN"/>
    <property type="match status" value="1"/>
</dbReference>
<reference evidence="5 6" key="1">
    <citation type="journal article" date="2016" name="DNA Res.">
        <title>The draft genome of MD-2 pineapple using hybrid error correction of long reads.</title>
        <authorList>
            <person name="Redwan R.M."/>
            <person name="Saidin A."/>
            <person name="Kumar S.V."/>
        </authorList>
    </citation>
    <scope>NUCLEOTIDE SEQUENCE [LARGE SCALE GENOMIC DNA]</scope>
    <source>
        <strain evidence="6">cv. MD2</strain>
        <tissue evidence="5">Leaf</tissue>
    </source>
</reference>
<dbReference type="STRING" id="4615.A0A199VEB9"/>
<feature type="region of interest" description="Disordered" evidence="2">
    <location>
        <begin position="45"/>
        <end position="65"/>
    </location>
</feature>
<evidence type="ECO:0000256" key="1">
    <source>
        <dbReference type="ARBA" id="ARBA00022837"/>
    </source>
</evidence>
<name>A0A199VEB9_ANACO</name>
<keyword evidence="3" id="KW-1133">Transmembrane helix</keyword>
<dbReference type="SMART" id="SM00054">
    <property type="entry name" value="EFh"/>
    <property type="match status" value="4"/>
</dbReference>
<evidence type="ECO:0000256" key="3">
    <source>
        <dbReference type="SAM" id="Phobius"/>
    </source>
</evidence>
<dbReference type="PROSITE" id="PS50222">
    <property type="entry name" value="EF_HAND_2"/>
    <property type="match status" value="4"/>
</dbReference>
<evidence type="ECO:0000259" key="4">
    <source>
        <dbReference type="PROSITE" id="PS50222"/>
    </source>
</evidence>
<feature type="domain" description="EF-hand" evidence="4">
    <location>
        <begin position="294"/>
        <end position="329"/>
    </location>
</feature>
<keyword evidence="1" id="KW-0106">Calcium</keyword>
<comment type="caution">
    <text evidence="5">The sequence shown here is derived from an EMBL/GenBank/DDBJ whole genome shotgun (WGS) entry which is preliminary data.</text>
</comment>
<proteinExistence type="predicted"/>
<dbReference type="Pfam" id="PF13202">
    <property type="entry name" value="EF-hand_5"/>
    <property type="match status" value="1"/>
</dbReference>
<dbReference type="EMBL" id="LSRQ01002110">
    <property type="protein sequence ID" value="OAY75363.1"/>
    <property type="molecule type" value="Genomic_DNA"/>
</dbReference>
<keyword evidence="3" id="KW-0812">Transmembrane</keyword>
<dbReference type="Proteomes" id="UP000092600">
    <property type="component" value="Unassembled WGS sequence"/>
</dbReference>
<dbReference type="AlphaFoldDB" id="A0A199VEB9"/>
<feature type="domain" description="EF-hand" evidence="4">
    <location>
        <begin position="176"/>
        <end position="205"/>
    </location>
</feature>
<dbReference type="SUPFAM" id="SSF47473">
    <property type="entry name" value="EF-hand"/>
    <property type="match status" value="1"/>
</dbReference>
<gene>
    <name evidence="5" type="ORF">ACMD2_01865</name>
</gene>
<dbReference type="InterPro" id="IPR011992">
    <property type="entry name" value="EF-hand-dom_pair"/>
</dbReference>
<organism evidence="5 6">
    <name type="scientific">Ananas comosus</name>
    <name type="common">Pineapple</name>
    <name type="synonym">Ananas ananas</name>
    <dbReference type="NCBI Taxonomy" id="4615"/>
    <lineage>
        <taxon>Eukaryota</taxon>
        <taxon>Viridiplantae</taxon>
        <taxon>Streptophyta</taxon>
        <taxon>Embryophyta</taxon>
        <taxon>Tracheophyta</taxon>
        <taxon>Spermatophyta</taxon>
        <taxon>Magnoliopsida</taxon>
        <taxon>Liliopsida</taxon>
        <taxon>Poales</taxon>
        <taxon>Bromeliaceae</taxon>
        <taxon>Bromelioideae</taxon>
        <taxon>Ananas</taxon>
    </lineage>
</organism>
<dbReference type="PROSITE" id="PS00018">
    <property type="entry name" value="EF_HAND_1"/>
    <property type="match status" value="4"/>
</dbReference>
<evidence type="ECO:0000313" key="6">
    <source>
        <dbReference type="Proteomes" id="UP000092600"/>
    </source>
</evidence>
<feature type="transmembrane region" description="Helical" evidence="3">
    <location>
        <begin position="6"/>
        <end position="26"/>
    </location>
</feature>
<dbReference type="InterPro" id="IPR002048">
    <property type="entry name" value="EF_hand_dom"/>
</dbReference>
<evidence type="ECO:0000256" key="2">
    <source>
        <dbReference type="SAM" id="MobiDB-lite"/>
    </source>
</evidence>
<dbReference type="FunFam" id="1.10.238.10:FF:000328">
    <property type="entry name" value="Calcium-binding EF hand family protein"/>
    <property type="match status" value="1"/>
</dbReference>
<feature type="domain" description="EF-hand" evidence="4">
    <location>
        <begin position="255"/>
        <end position="290"/>
    </location>
</feature>
<dbReference type="PANTHER" id="PTHR10827">
    <property type="entry name" value="RETICULOCALBIN"/>
    <property type="match status" value="1"/>
</dbReference>
<dbReference type="Pfam" id="PF13499">
    <property type="entry name" value="EF-hand_7"/>
    <property type="match status" value="1"/>
</dbReference>
<accession>A0A199VEB9</accession>
<dbReference type="GO" id="GO:0005783">
    <property type="term" value="C:endoplasmic reticulum"/>
    <property type="evidence" value="ECO:0007669"/>
    <property type="project" value="TreeGrafter"/>
</dbReference>
<keyword evidence="3" id="KW-0472">Membrane</keyword>
<feature type="domain" description="EF-hand" evidence="4">
    <location>
        <begin position="214"/>
        <end position="244"/>
    </location>
</feature>
<dbReference type="Gene3D" id="1.10.238.10">
    <property type="entry name" value="EF-hand"/>
    <property type="match status" value="2"/>
</dbReference>
<feature type="compositionally biased region" description="Low complexity" evidence="2">
    <location>
        <begin position="48"/>
        <end position="65"/>
    </location>
</feature>